<gene>
    <name evidence="31" type="ORF">GSPATT00035051001</name>
</gene>
<evidence type="ECO:0000256" key="28">
    <source>
        <dbReference type="SAM" id="MobiDB-lite"/>
    </source>
</evidence>
<evidence type="ECO:0000256" key="8">
    <source>
        <dbReference type="ARBA" id="ARBA00022527"/>
    </source>
</evidence>
<dbReference type="OrthoDB" id="40902at2759"/>
<evidence type="ECO:0000256" key="21">
    <source>
        <dbReference type="ARBA" id="ARBA00023288"/>
    </source>
</evidence>
<dbReference type="GO" id="GO:0005524">
    <property type="term" value="F:ATP binding"/>
    <property type="evidence" value="ECO:0007669"/>
    <property type="project" value="UniProtKB-UniRule"/>
</dbReference>
<evidence type="ECO:0000256" key="10">
    <source>
        <dbReference type="ARBA" id="ARBA00022707"/>
    </source>
</evidence>
<keyword evidence="15 27" id="KW-0067">ATP-binding</keyword>
<evidence type="ECO:0000256" key="3">
    <source>
        <dbReference type="ARBA" id="ARBA00004342"/>
    </source>
</evidence>
<dbReference type="Pfam" id="PF00069">
    <property type="entry name" value="Pkinase"/>
    <property type="match status" value="1"/>
</dbReference>
<dbReference type="eggNOG" id="KOG0032">
    <property type="taxonomic scope" value="Eukaryota"/>
</dbReference>
<evidence type="ECO:0000256" key="11">
    <source>
        <dbReference type="ARBA" id="ARBA00022737"/>
    </source>
</evidence>
<keyword evidence="19" id="KW-0564">Palmitate</keyword>
<dbReference type="PROSITE" id="PS50011">
    <property type="entry name" value="PROTEIN_KINASE_DOM"/>
    <property type="match status" value="1"/>
</dbReference>
<dbReference type="GO" id="GO:0035556">
    <property type="term" value="P:intracellular signal transduction"/>
    <property type="evidence" value="ECO:0000318"/>
    <property type="project" value="GO_Central"/>
</dbReference>
<dbReference type="HOGENOM" id="CLU_000288_37_4_1"/>
<dbReference type="GO" id="GO:0005737">
    <property type="term" value="C:cytoplasm"/>
    <property type="evidence" value="ECO:0000318"/>
    <property type="project" value="GO_Central"/>
</dbReference>
<dbReference type="SUPFAM" id="SSF56112">
    <property type="entry name" value="Protein kinase-like (PK-like)"/>
    <property type="match status" value="1"/>
</dbReference>
<comment type="subcellular location">
    <subcellularLocation>
        <location evidence="3">Cell membrane</location>
        <topology evidence="3">Lipid-anchor</topology>
        <orientation evidence="3">Cytoplasmic side</orientation>
    </subcellularLocation>
    <subcellularLocation>
        <location evidence="2">Cell projection</location>
        <location evidence="2">Cilium</location>
        <location evidence="2">Flagellum</location>
    </subcellularLocation>
    <subcellularLocation>
        <location evidence="4">Host cell membrane</location>
        <topology evidence="4">Lipid-anchor</topology>
    </subcellularLocation>
    <subcellularLocation>
        <location evidence="25">Parasitophorous vacuole membrane</location>
        <topology evidence="25">Lipid-anchor</topology>
    </subcellularLocation>
</comment>
<dbReference type="InterPro" id="IPR011992">
    <property type="entry name" value="EF-hand-dom_pair"/>
</dbReference>
<feature type="compositionally biased region" description="Basic and acidic residues" evidence="28">
    <location>
        <begin position="89"/>
        <end position="116"/>
    </location>
</feature>
<keyword evidence="17" id="KW-0472">Membrane</keyword>
<feature type="region of interest" description="Disordered" evidence="28">
    <location>
        <begin position="80"/>
        <end position="116"/>
    </location>
</feature>
<dbReference type="PANTHER" id="PTHR24349">
    <property type="entry name" value="SERINE/THREONINE-PROTEIN KINASE"/>
    <property type="match status" value="1"/>
</dbReference>
<dbReference type="InterPro" id="IPR002048">
    <property type="entry name" value="EF_hand_dom"/>
</dbReference>
<evidence type="ECO:0000256" key="14">
    <source>
        <dbReference type="ARBA" id="ARBA00022837"/>
    </source>
</evidence>
<dbReference type="GO" id="GO:0004683">
    <property type="term" value="F:calcium/calmodulin-dependent protein kinase activity"/>
    <property type="evidence" value="ECO:0000318"/>
    <property type="project" value="GO_Central"/>
</dbReference>
<dbReference type="Gene3D" id="3.30.200.20">
    <property type="entry name" value="Phosphorylase Kinase, domain 1"/>
    <property type="match status" value="1"/>
</dbReference>
<evidence type="ECO:0000256" key="16">
    <source>
        <dbReference type="ARBA" id="ARBA00022846"/>
    </source>
</evidence>
<keyword evidence="12 27" id="KW-0547">Nucleotide-binding</keyword>
<dbReference type="CDD" id="cd00051">
    <property type="entry name" value="EFh"/>
    <property type="match status" value="1"/>
</dbReference>
<dbReference type="KEGG" id="ptm:GSPATT00035051001"/>
<dbReference type="InterPro" id="IPR000719">
    <property type="entry name" value="Prot_kinase_dom"/>
</dbReference>
<keyword evidence="16" id="KW-0282">Flagellum</keyword>
<dbReference type="SMART" id="SM00054">
    <property type="entry name" value="EFh"/>
    <property type="match status" value="4"/>
</dbReference>
<dbReference type="PRINTS" id="PR00450">
    <property type="entry name" value="RECOVERIN"/>
</dbReference>
<evidence type="ECO:0000256" key="5">
    <source>
        <dbReference type="ARBA" id="ARBA00012513"/>
    </source>
</evidence>
<evidence type="ECO:0000256" key="17">
    <source>
        <dbReference type="ARBA" id="ARBA00022870"/>
    </source>
</evidence>
<dbReference type="InterPro" id="IPR017441">
    <property type="entry name" value="Protein_kinase_ATP_BS"/>
</dbReference>
<dbReference type="PROSITE" id="PS50222">
    <property type="entry name" value="EF_HAND_2"/>
    <property type="match status" value="4"/>
</dbReference>
<evidence type="ECO:0000256" key="22">
    <source>
        <dbReference type="ARBA" id="ARBA00024334"/>
    </source>
</evidence>
<dbReference type="InterPro" id="IPR018247">
    <property type="entry name" value="EF_Hand_1_Ca_BS"/>
</dbReference>
<sequence>MGSTCCHKQPQPISSQGKQQILSQAELVCDNSNLSIVKKSNHKEESPGEPPSRLPSQSSPIPQVYEGVSALNQMKNNVPALKFSNTKGTFKDERQLKDSKESFEPSEKSDQVVERNKDMEVKLPEVEYTPIEKIVQAEKLEKQNEAQQKQQQDTGTKKSPAASSKTVPRDPIDHNSSRKQSMASVGSVSVKFGVELFVNLKKQSITKVYTLGQVLGQGAFGKVWKVTHKTTGLIRAMKQIRKSELIKEDEQKMFSEMNLLKNLDHPHVVKLYELYQDSNNYYLITEYLCGGELFERIKKMNQFSEKRASDLMRQILMAVVYCHDQKIVHRDLKPENVLFSGTEPEALLKIIDFGCSRKFNSQKNMTKRLGTPYYIAPEVLNHNYNEKCDVWSCGVILYILLCGYPPFTGKNENEIFDKVKTGKFKFPMEEWDSISREAKNLIQRMLQVDVNSRYSASQALNDPWIQKHAPNTQINKKVLENLAQFQAKSEFRSAIVQYIISQMTTNKELEDLQKTFQSLDKNKDGVLNKAELVEGYTKILKSREQAEEYVEKIMSKIDKNQSGVIEFNEFLMAAINEEKIIPIKKVEQAFKIFDSDGDGYISRQEIEEVMGELNADVWKLFLEETDGNNDGKISYEEFSKLIMSK</sequence>
<dbReference type="Gene3D" id="1.10.510.10">
    <property type="entry name" value="Transferase(Phosphotransferase) domain 1"/>
    <property type="match status" value="1"/>
</dbReference>
<evidence type="ECO:0000256" key="23">
    <source>
        <dbReference type="ARBA" id="ARBA00047899"/>
    </source>
</evidence>
<evidence type="ECO:0000256" key="19">
    <source>
        <dbReference type="ARBA" id="ARBA00023139"/>
    </source>
</evidence>
<dbReference type="PROSITE" id="PS00018">
    <property type="entry name" value="EF_HAND_1"/>
    <property type="match status" value="4"/>
</dbReference>
<evidence type="ECO:0000259" key="29">
    <source>
        <dbReference type="PROSITE" id="PS50011"/>
    </source>
</evidence>
<feature type="region of interest" description="Disordered" evidence="28">
    <location>
        <begin position="142"/>
        <end position="181"/>
    </location>
</feature>
<keyword evidence="18" id="KW-0969">Cilium</keyword>
<evidence type="ECO:0000256" key="26">
    <source>
        <dbReference type="ARBA" id="ARBA00068067"/>
    </source>
</evidence>
<dbReference type="SUPFAM" id="SSF47473">
    <property type="entry name" value="EF-hand"/>
    <property type="match status" value="1"/>
</dbReference>
<dbReference type="FunCoup" id="A0C454">
    <property type="interactions" value="37"/>
</dbReference>
<feature type="domain" description="EF-hand" evidence="30">
    <location>
        <begin position="545"/>
        <end position="580"/>
    </location>
</feature>
<evidence type="ECO:0000256" key="1">
    <source>
        <dbReference type="ARBA" id="ARBA00001946"/>
    </source>
</evidence>
<dbReference type="GO" id="GO:0005509">
    <property type="term" value="F:calcium ion binding"/>
    <property type="evidence" value="ECO:0007669"/>
    <property type="project" value="InterPro"/>
</dbReference>
<evidence type="ECO:0000256" key="18">
    <source>
        <dbReference type="ARBA" id="ARBA00023069"/>
    </source>
</evidence>
<dbReference type="SMART" id="SM00220">
    <property type="entry name" value="S_TKc"/>
    <property type="match status" value="1"/>
</dbReference>
<dbReference type="InterPro" id="IPR050205">
    <property type="entry name" value="CDPK_Ser/Thr_kinases"/>
</dbReference>
<comment type="catalytic activity">
    <reaction evidence="24">
        <text>L-seryl-[protein] + ATP = O-phospho-L-seryl-[protein] + ADP + H(+)</text>
        <dbReference type="Rhea" id="RHEA:17989"/>
        <dbReference type="Rhea" id="RHEA-COMP:9863"/>
        <dbReference type="Rhea" id="RHEA-COMP:11604"/>
        <dbReference type="ChEBI" id="CHEBI:15378"/>
        <dbReference type="ChEBI" id="CHEBI:29999"/>
        <dbReference type="ChEBI" id="CHEBI:30616"/>
        <dbReference type="ChEBI" id="CHEBI:83421"/>
        <dbReference type="ChEBI" id="CHEBI:456216"/>
        <dbReference type="EC" id="2.7.11.1"/>
    </reaction>
</comment>
<dbReference type="FunFam" id="3.30.200.20:FF:000695">
    <property type="entry name" value="Uncharacterized protein"/>
    <property type="match status" value="1"/>
</dbReference>
<evidence type="ECO:0000259" key="30">
    <source>
        <dbReference type="PROSITE" id="PS50222"/>
    </source>
</evidence>
<dbReference type="GO" id="GO:0020005">
    <property type="term" value="C:symbiont-containing vacuole membrane"/>
    <property type="evidence" value="ECO:0007669"/>
    <property type="project" value="UniProtKB-SubCell"/>
</dbReference>
<feature type="domain" description="Protein kinase" evidence="29">
    <location>
        <begin position="209"/>
        <end position="465"/>
    </location>
</feature>
<evidence type="ECO:0000256" key="27">
    <source>
        <dbReference type="PROSITE-ProRule" id="PRU10141"/>
    </source>
</evidence>
<organism evidence="31 32">
    <name type="scientific">Paramecium tetraurelia</name>
    <dbReference type="NCBI Taxonomy" id="5888"/>
    <lineage>
        <taxon>Eukaryota</taxon>
        <taxon>Sar</taxon>
        <taxon>Alveolata</taxon>
        <taxon>Ciliophora</taxon>
        <taxon>Intramacronucleata</taxon>
        <taxon>Oligohymenophorea</taxon>
        <taxon>Peniculida</taxon>
        <taxon>Parameciidae</taxon>
        <taxon>Paramecium</taxon>
    </lineage>
</organism>
<dbReference type="GO" id="GO:0031514">
    <property type="term" value="C:motile cilium"/>
    <property type="evidence" value="ECO:0007669"/>
    <property type="project" value="UniProtKB-SubCell"/>
</dbReference>
<feature type="domain" description="EF-hand" evidence="30">
    <location>
        <begin position="626"/>
        <end position="645"/>
    </location>
</feature>
<dbReference type="GeneID" id="5018753"/>
<evidence type="ECO:0000256" key="12">
    <source>
        <dbReference type="ARBA" id="ARBA00022741"/>
    </source>
</evidence>
<dbReference type="AlphaFoldDB" id="A0C454"/>
<dbReference type="InterPro" id="IPR008271">
    <property type="entry name" value="Ser/Thr_kinase_AS"/>
</dbReference>
<keyword evidence="7" id="KW-1032">Host cell membrane</keyword>
<name>A0C454_PARTE</name>
<dbReference type="CDD" id="cd05117">
    <property type="entry name" value="STKc_CAMK"/>
    <property type="match status" value="1"/>
</dbReference>
<evidence type="ECO:0000256" key="20">
    <source>
        <dbReference type="ARBA" id="ARBA00023273"/>
    </source>
</evidence>
<evidence type="ECO:0000256" key="2">
    <source>
        <dbReference type="ARBA" id="ARBA00004230"/>
    </source>
</evidence>
<evidence type="ECO:0000256" key="9">
    <source>
        <dbReference type="ARBA" id="ARBA00022679"/>
    </source>
</evidence>
<dbReference type="InterPro" id="IPR011009">
    <property type="entry name" value="Kinase-like_dom_sf"/>
</dbReference>
<comment type="similarity">
    <text evidence="22">Belongs to the protein kinase superfamily. Ser/Thr protein kinase family. CDPK subfamily.</text>
</comment>
<feature type="compositionally biased region" description="Basic and acidic residues" evidence="28">
    <location>
        <begin position="167"/>
        <end position="176"/>
    </location>
</feature>
<accession>A0C454</accession>
<keyword evidence="13" id="KW-0418">Kinase</keyword>
<dbReference type="GO" id="GO:0009931">
    <property type="term" value="F:calcium-dependent protein serine/threonine kinase activity"/>
    <property type="evidence" value="ECO:0000318"/>
    <property type="project" value="GO_Central"/>
</dbReference>
<keyword evidence="11" id="KW-0677">Repeat</keyword>
<dbReference type="GO" id="GO:0005634">
    <property type="term" value="C:nucleus"/>
    <property type="evidence" value="ECO:0000318"/>
    <property type="project" value="GO_Central"/>
</dbReference>
<dbReference type="Pfam" id="PF13499">
    <property type="entry name" value="EF-hand_7"/>
    <property type="match status" value="2"/>
</dbReference>
<keyword evidence="32" id="KW-1185">Reference proteome</keyword>
<evidence type="ECO:0000313" key="32">
    <source>
        <dbReference type="Proteomes" id="UP000000600"/>
    </source>
</evidence>
<dbReference type="FunFam" id="1.10.238.10:FF:000199">
    <property type="entry name" value="Uncharacterized protein"/>
    <property type="match status" value="1"/>
</dbReference>
<feature type="domain" description="EF-hand" evidence="30">
    <location>
        <begin position="507"/>
        <end position="542"/>
    </location>
</feature>
<feature type="domain" description="EF-hand" evidence="30">
    <location>
        <begin position="581"/>
        <end position="616"/>
    </location>
</feature>
<evidence type="ECO:0000256" key="6">
    <source>
        <dbReference type="ARBA" id="ARBA00022475"/>
    </source>
</evidence>
<dbReference type="GO" id="GO:0020002">
    <property type="term" value="C:host cell plasma membrane"/>
    <property type="evidence" value="ECO:0007669"/>
    <property type="project" value="UniProtKB-SubCell"/>
</dbReference>
<dbReference type="GO" id="GO:0005886">
    <property type="term" value="C:plasma membrane"/>
    <property type="evidence" value="ECO:0007669"/>
    <property type="project" value="UniProtKB-SubCell"/>
</dbReference>
<evidence type="ECO:0000256" key="24">
    <source>
        <dbReference type="ARBA" id="ARBA00048679"/>
    </source>
</evidence>
<comment type="catalytic activity">
    <reaction evidence="23">
        <text>L-threonyl-[protein] + ATP = O-phospho-L-threonyl-[protein] + ADP + H(+)</text>
        <dbReference type="Rhea" id="RHEA:46608"/>
        <dbReference type="Rhea" id="RHEA-COMP:11060"/>
        <dbReference type="Rhea" id="RHEA-COMP:11605"/>
        <dbReference type="ChEBI" id="CHEBI:15378"/>
        <dbReference type="ChEBI" id="CHEBI:30013"/>
        <dbReference type="ChEBI" id="CHEBI:30616"/>
        <dbReference type="ChEBI" id="CHEBI:61977"/>
        <dbReference type="ChEBI" id="CHEBI:456216"/>
        <dbReference type="EC" id="2.7.11.1"/>
    </reaction>
</comment>
<proteinExistence type="inferred from homology"/>
<protein>
    <recommendedName>
        <fullName evidence="26">Calcium-dependent protein kinase 1</fullName>
        <ecNumber evidence="5">2.7.11.1</ecNumber>
    </recommendedName>
</protein>
<evidence type="ECO:0000313" key="31">
    <source>
        <dbReference type="EMBL" id="CAK65571.1"/>
    </source>
</evidence>
<dbReference type="EC" id="2.7.11.1" evidence="5"/>
<feature type="binding site" evidence="27">
    <location>
        <position position="238"/>
    </location>
    <ligand>
        <name>ATP</name>
        <dbReference type="ChEBI" id="CHEBI:30616"/>
    </ligand>
</feature>
<dbReference type="FunFam" id="1.10.510.10:FF:000398">
    <property type="entry name" value="Calcium-dependent protein kinase 1"/>
    <property type="match status" value="1"/>
</dbReference>
<keyword evidence="10" id="KW-0519">Myristate</keyword>
<dbReference type="PROSITE" id="PS00107">
    <property type="entry name" value="PROTEIN_KINASE_ATP"/>
    <property type="match status" value="1"/>
</dbReference>
<evidence type="ECO:0000256" key="7">
    <source>
        <dbReference type="ARBA" id="ARBA00022511"/>
    </source>
</evidence>
<dbReference type="Proteomes" id="UP000000600">
    <property type="component" value="Unassembled WGS sequence"/>
</dbReference>
<feature type="region of interest" description="Disordered" evidence="28">
    <location>
        <begin position="38"/>
        <end position="61"/>
    </location>
</feature>
<evidence type="ECO:0000256" key="25">
    <source>
        <dbReference type="ARBA" id="ARBA00060437"/>
    </source>
</evidence>
<evidence type="ECO:0000256" key="15">
    <source>
        <dbReference type="ARBA" id="ARBA00022840"/>
    </source>
</evidence>
<comment type="cofactor">
    <cofactor evidence="1">
        <name>Mg(2+)</name>
        <dbReference type="ChEBI" id="CHEBI:18420"/>
    </cofactor>
</comment>
<dbReference type="RefSeq" id="XP_001432968.1">
    <property type="nucleotide sequence ID" value="XM_001432931.1"/>
</dbReference>
<reference evidence="31 32" key="1">
    <citation type="journal article" date="2006" name="Nature">
        <title>Global trends of whole-genome duplications revealed by the ciliate Paramecium tetraurelia.</title>
        <authorList>
            <consortium name="Genoscope"/>
            <person name="Aury J.-M."/>
            <person name="Jaillon O."/>
            <person name="Duret L."/>
            <person name="Noel B."/>
            <person name="Jubin C."/>
            <person name="Porcel B.M."/>
            <person name="Segurens B."/>
            <person name="Daubin V."/>
            <person name="Anthouard V."/>
            <person name="Aiach N."/>
            <person name="Arnaiz O."/>
            <person name="Billaut A."/>
            <person name="Beisson J."/>
            <person name="Blanc I."/>
            <person name="Bouhouche K."/>
            <person name="Camara F."/>
            <person name="Duharcourt S."/>
            <person name="Guigo R."/>
            <person name="Gogendeau D."/>
            <person name="Katinka M."/>
            <person name="Keller A.-M."/>
            <person name="Kissmehl R."/>
            <person name="Klotz C."/>
            <person name="Koll F."/>
            <person name="Le Moue A."/>
            <person name="Lepere C."/>
            <person name="Malinsky S."/>
            <person name="Nowacki M."/>
            <person name="Nowak J.K."/>
            <person name="Plattner H."/>
            <person name="Poulain J."/>
            <person name="Ruiz F."/>
            <person name="Serrano V."/>
            <person name="Zagulski M."/>
            <person name="Dessen P."/>
            <person name="Betermier M."/>
            <person name="Weissenbach J."/>
            <person name="Scarpelli C."/>
            <person name="Schachter V."/>
            <person name="Sperling L."/>
            <person name="Meyer E."/>
            <person name="Cohen J."/>
            <person name="Wincker P."/>
        </authorList>
    </citation>
    <scope>NUCLEOTIDE SEQUENCE [LARGE SCALE GENOMIC DNA]</scope>
    <source>
        <strain evidence="31 32">Stock d4-2</strain>
    </source>
</reference>
<keyword evidence="9" id="KW-0808">Transferase</keyword>
<keyword evidence="21" id="KW-0449">Lipoprotein</keyword>
<keyword evidence="14" id="KW-0106">Calcium</keyword>
<dbReference type="Gene3D" id="1.10.238.10">
    <property type="entry name" value="EF-hand"/>
    <property type="match status" value="2"/>
</dbReference>
<dbReference type="OMA" id="WIQKHAP"/>
<keyword evidence="8" id="KW-0723">Serine/threonine-protein kinase</keyword>
<keyword evidence="17" id="KW-1043">Host membrane</keyword>
<evidence type="ECO:0000256" key="4">
    <source>
        <dbReference type="ARBA" id="ARBA00004425"/>
    </source>
</evidence>
<evidence type="ECO:0000256" key="13">
    <source>
        <dbReference type="ARBA" id="ARBA00022777"/>
    </source>
</evidence>
<dbReference type="PROSITE" id="PS00108">
    <property type="entry name" value="PROTEIN_KINASE_ST"/>
    <property type="match status" value="1"/>
</dbReference>
<keyword evidence="20" id="KW-0966">Cell projection</keyword>
<keyword evidence="6" id="KW-1003">Cell membrane</keyword>
<dbReference type="EMBL" id="CT868039">
    <property type="protein sequence ID" value="CAK65571.1"/>
    <property type="molecule type" value="Genomic_DNA"/>
</dbReference>
<dbReference type="InParanoid" id="A0C454"/>
<dbReference type="GO" id="GO:0005516">
    <property type="term" value="F:calmodulin binding"/>
    <property type="evidence" value="ECO:0000318"/>
    <property type="project" value="GO_Central"/>
</dbReference>